<dbReference type="EMBL" id="JAVHNQ010000008">
    <property type="protein sequence ID" value="KAK6340534.1"/>
    <property type="molecule type" value="Genomic_DNA"/>
</dbReference>
<protein>
    <submittedName>
        <fullName evidence="3">Uncharacterized protein</fullName>
    </submittedName>
</protein>
<gene>
    <name evidence="3" type="ORF">TWF696_008860</name>
</gene>
<evidence type="ECO:0000256" key="1">
    <source>
        <dbReference type="SAM" id="MobiDB-lite"/>
    </source>
</evidence>
<comment type="caution">
    <text evidence="3">The sequence shown here is derived from an EMBL/GenBank/DDBJ whole genome shotgun (WGS) entry which is preliminary data.</text>
</comment>
<reference evidence="3 4" key="1">
    <citation type="submission" date="2019-10" db="EMBL/GenBank/DDBJ databases">
        <authorList>
            <person name="Palmer J.M."/>
        </authorList>
    </citation>
    <scope>NUCLEOTIDE SEQUENCE [LARGE SCALE GENOMIC DNA]</scope>
    <source>
        <strain evidence="3 4">TWF696</strain>
    </source>
</reference>
<proteinExistence type="predicted"/>
<name>A0AAV9UGL2_9PEZI</name>
<feature type="region of interest" description="Disordered" evidence="1">
    <location>
        <begin position="897"/>
        <end position="916"/>
    </location>
</feature>
<feature type="chain" id="PRO_5043497094" evidence="2">
    <location>
        <begin position="20"/>
        <end position="916"/>
    </location>
</feature>
<sequence>MRYGSIGQATAWRIPRLLCALPLLGSFSERYGGVAQEAVTSTVTDTIIQEDVVFSTVTTTLASCPCPCSTLATGPGTQTTTVFSLPSGDGVVVQVVFSSTAGASPTAAPDIRTYFLNRNQGNVVVDNSALVLYLNSAGSLQDASDLSEQIYFTLPSSIVKRQKVQKRFNDLLPVFIGDVPSDAAFQGYEDVDGDLYFVTTTSQGTFTLGFTICPTDNTTEIGVQVYMFDTELETPDVNGCIVGLARTLPYSDYAAGSTSFPTGTETGNPTGTTGTGTTASTTGGTTGTASTGRPTNSEGSSTSEETTGGITRTSRSRTTGGPTTDDNTSSDTSETGTGTDTNTGTNTGTGGGGGSTSSISFTTITAYTTDVAAGSSSLVTNSPTVTAFYPYPSSLKVVDTLRNFDDSNVNTTNYLNQFFKLPPGLLGESPMAIEYYRVYELDRDGHLSAVIAGPAVVGDVWLGREDTEPFTPQFAFAVVATDGAYTGDILKFATLEDGGASNGRLLRWTIDEVTGLLSLDDVNVTLHAGLWLCGEDATVIGLTDGNDPNCNYDEITEPVLWGNQVAAEGPPLYEVGVSPGFTTEGLGQGPTYTVHNLGVKVLVTETISIDPATAVGQNIFYGAQTVNGGNSFPTASIYVTQVVRHLNYDNVWNISGTVRTVSTLAQTEGTATIATVQGVVRNPQFIMTYLNPSSLNVPWFVSSDDPPRLKTYGRNIVPTDDYPASFFWIDANLHLVARRQTDGTGSNWYPNPLYAYFQFSTFRIVFFDSTTVTDADFQLLVMRITELNADPNSNFGYNTFYIGSDTPPAIDLSAHNGYTCNTGGKILAQDPTPQEVYWMVPGDPANPFSNLGDFCNLEVSYSPGDSTHARNFHVVYDPDNVWRRDTNHMPTAVAQPHYRPADHGAPEVNIGVSPSA</sequence>
<keyword evidence="4" id="KW-1185">Reference proteome</keyword>
<accession>A0AAV9UGL2</accession>
<dbReference type="AlphaFoldDB" id="A0AAV9UGL2"/>
<evidence type="ECO:0000313" key="4">
    <source>
        <dbReference type="Proteomes" id="UP001375240"/>
    </source>
</evidence>
<feature type="compositionally biased region" description="Low complexity" evidence="1">
    <location>
        <begin position="262"/>
        <end position="346"/>
    </location>
</feature>
<feature type="region of interest" description="Disordered" evidence="1">
    <location>
        <begin position="259"/>
        <end position="355"/>
    </location>
</feature>
<keyword evidence="2" id="KW-0732">Signal</keyword>
<organism evidence="3 4">
    <name type="scientific">Orbilia brochopaga</name>
    <dbReference type="NCBI Taxonomy" id="3140254"/>
    <lineage>
        <taxon>Eukaryota</taxon>
        <taxon>Fungi</taxon>
        <taxon>Dikarya</taxon>
        <taxon>Ascomycota</taxon>
        <taxon>Pezizomycotina</taxon>
        <taxon>Orbiliomycetes</taxon>
        <taxon>Orbiliales</taxon>
        <taxon>Orbiliaceae</taxon>
        <taxon>Orbilia</taxon>
    </lineage>
</organism>
<evidence type="ECO:0000256" key="2">
    <source>
        <dbReference type="SAM" id="SignalP"/>
    </source>
</evidence>
<evidence type="ECO:0000313" key="3">
    <source>
        <dbReference type="EMBL" id="KAK6340534.1"/>
    </source>
</evidence>
<dbReference type="Proteomes" id="UP001375240">
    <property type="component" value="Unassembled WGS sequence"/>
</dbReference>
<feature type="signal peptide" evidence="2">
    <location>
        <begin position="1"/>
        <end position="19"/>
    </location>
</feature>